<dbReference type="InterPro" id="IPR029058">
    <property type="entry name" value="AB_hydrolase_fold"/>
</dbReference>
<dbReference type="PANTHER" id="PTHR43433:SF5">
    <property type="entry name" value="AB HYDROLASE-1 DOMAIN-CONTAINING PROTEIN"/>
    <property type="match status" value="1"/>
</dbReference>
<dbReference type="PRINTS" id="PR00111">
    <property type="entry name" value="ABHYDROLASE"/>
</dbReference>
<dbReference type="RefSeq" id="WP_344219647.1">
    <property type="nucleotide sequence ID" value="NZ_BAAAOS010000047.1"/>
</dbReference>
<reference evidence="3" key="1">
    <citation type="journal article" date="2019" name="Int. J. Syst. Evol. Microbiol.">
        <title>The Global Catalogue of Microorganisms (GCM) 10K type strain sequencing project: providing services to taxonomists for standard genome sequencing and annotation.</title>
        <authorList>
            <consortium name="The Broad Institute Genomics Platform"/>
            <consortium name="The Broad Institute Genome Sequencing Center for Infectious Disease"/>
            <person name="Wu L."/>
            <person name="Ma J."/>
        </authorList>
    </citation>
    <scope>NUCLEOTIDE SEQUENCE [LARGE SCALE GENOMIC DNA]</scope>
    <source>
        <strain evidence="3">JCM 14969</strain>
    </source>
</reference>
<evidence type="ECO:0000259" key="1">
    <source>
        <dbReference type="Pfam" id="PF00561"/>
    </source>
</evidence>
<name>A0ABP4Q0F5_9ACTN</name>
<organism evidence="2 3">
    <name type="scientific">Kribbella sancticallisti</name>
    <dbReference type="NCBI Taxonomy" id="460087"/>
    <lineage>
        <taxon>Bacteria</taxon>
        <taxon>Bacillati</taxon>
        <taxon>Actinomycetota</taxon>
        <taxon>Actinomycetes</taxon>
        <taxon>Propionibacteriales</taxon>
        <taxon>Kribbellaceae</taxon>
        <taxon>Kribbella</taxon>
    </lineage>
</organism>
<evidence type="ECO:0000313" key="2">
    <source>
        <dbReference type="EMBL" id="GAA1597383.1"/>
    </source>
</evidence>
<accession>A0ABP4Q0F5</accession>
<protein>
    <submittedName>
        <fullName evidence="2">Alpha/beta hydrolase</fullName>
    </submittedName>
</protein>
<dbReference type="GO" id="GO:0016787">
    <property type="term" value="F:hydrolase activity"/>
    <property type="evidence" value="ECO:0007669"/>
    <property type="project" value="UniProtKB-KW"/>
</dbReference>
<feature type="domain" description="AB hydrolase-1" evidence="1">
    <location>
        <begin position="12"/>
        <end position="226"/>
    </location>
</feature>
<comment type="caution">
    <text evidence="2">The sequence shown here is derived from an EMBL/GenBank/DDBJ whole genome shotgun (WGS) entry which is preliminary data.</text>
</comment>
<keyword evidence="3" id="KW-1185">Reference proteome</keyword>
<proteinExistence type="predicted"/>
<dbReference type="Proteomes" id="UP001500393">
    <property type="component" value="Unassembled WGS sequence"/>
</dbReference>
<dbReference type="PANTHER" id="PTHR43433">
    <property type="entry name" value="HYDROLASE, ALPHA/BETA FOLD FAMILY PROTEIN"/>
    <property type="match status" value="1"/>
</dbReference>
<dbReference type="SUPFAM" id="SSF53474">
    <property type="entry name" value="alpha/beta-Hydrolases"/>
    <property type="match status" value="1"/>
</dbReference>
<dbReference type="EMBL" id="BAAAOS010000047">
    <property type="protein sequence ID" value="GAA1597383.1"/>
    <property type="molecule type" value="Genomic_DNA"/>
</dbReference>
<dbReference type="Gene3D" id="3.40.50.1820">
    <property type="entry name" value="alpha/beta hydrolase"/>
    <property type="match status" value="1"/>
</dbReference>
<evidence type="ECO:0000313" key="3">
    <source>
        <dbReference type="Proteomes" id="UP001500393"/>
    </source>
</evidence>
<sequence length="243" mass="25400">MYSEDDGGRGDPVLVLPGWGGSIVDLSRLRQELCTGFRVIAADLPGCGRSQPQPREYGADFYAEDARAFLGLLDQLGVDAAHLVGFSDGGETALLMAALAPGRALSVAAWGAAGQIVAPPEGFGPLERLLDEPTQQLLPLAAYLAEAYGPDNARAMAGSWGRALRAIAESGGDISRSRAAGITCPVLLAVGTHDPYCPPAVVQAMAEAIPRGRFLEVENVGHDVHLAAPGLLIPMVVDWLAEH</sequence>
<dbReference type="InterPro" id="IPR000073">
    <property type="entry name" value="AB_hydrolase_1"/>
</dbReference>
<keyword evidence="2" id="KW-0378">Hydrolase</keyword>
<gene>
    <name evidence="2" type="ORF">GCM10009789_59150</name>
</gene>
<dbReference type="Pfam" id="PF00561">
    <property type="entry name" value="Abhydrolase_1"/>
    <property type="match status" value="1"/>
</dbReference>
<dbReference type="InterPro" id="IPR050471">
    <property type="entry name" value="AB_hydrolase"/>
</dbReference>